<accession>A0ACC2Q513</accession>
<organism evidence="1 2">
    <name type="scientific">Mythimna loreyi</name>
    <dbReference type="NCBI Taxonomy" id="667449"/>
    <lineage>
        <taxon>Eukaryota</taxon>
        <taxon>Metazoa</taxon>
        <taxon>Ecdysozoa</taxon>
        <taxon>Arthropoda</taxon>
        <taxon>Hexapoda</taxon>
        <taxon>Insecta</taxon>
        <taxon>Pterygota</taxon>
        <taxon>Neoptera</taxon>
        <taxon>Endopterygota</taxon>
        <taxon>Lepidoptera</taxon>
        <taxon>Glossata</taxon>
        <taxon>Ditrysia</taxon>
        <taxon>Noctuoidea</taxon>
        <taxon>Noctuidae</taxon>
        <taxon>Noctuinae</taxon>
        <taxon>Hadenini</taxon>
        <taxon>Mythimna</taxon>
    </lineage>
</organism>
<evidence type="ECO:0000313" key="2">
    <source>
        <dbReference type="Proteomes" id="UP001231649"/>
    </source>
</evidence>
<keyword evidence="2" id="KW-1185">Reference proteome</keyword>
<dbReference type="Proteomes" id="UP001231649">
    <property type="component" value="Chromosome 26"/>
</dbReference>
<comment type="caution">
    <text evidence="1">The sequence shown here is derived from an EMBL/GenBank/DDBJ whole genome shotgun (WGS) entry which is preliminary data.</text>
</comment>
<evidence type="ECO:0000313" key="1">
    <source>
        <dbReference type="EMBL" id="KAJ8708030.1"/>
    </source>
</evidence>
<reference evidence="1" key="1">
    <citation type="submission" date="2023-03" db="EMBL/GenBank/DDBJ databases">
        <title>Chromosome-level genomes of two armyworms, Mythimna separata and Mythimna loreyi, provide insights into the biosynthesis and reception of sex pheromones.</title>
        <authorList>
            <person name="Zhao H."/>
        </authorList>
    </citation>
    <scope>NUCLEOTIDE SEQUENCE</scope>
    <source>
        <strain evidence="1">BeijingLab</strain>
    </source>
</reference>
<protein>
    <submittedName>
        <fullName evidence="1">Uncharacterized protein</fullName>
    </submittedName>
</protein>
<gene>
    <name evidence="1" type="ORF">PYW08_010396</name>
</gene>
<name>A0ACC2Q513_9NEOP</name>
<sequence>MGMINSKDFRKIDEATSNTSLSNLRYVITEKPKWKVFKKKEVVPLPAYRSTKGCPCGNDGPCKQKVTPKGVTIHYPQKKKKFPFGLKPPKVQKSYFSRLAWKVLSSALPFQTSIKTNINISLPVLPFHKVAHAFRAVKSMGSKLYSVRSTIKGFKPKPKKPNARRVCSADFMFFGFR</sequence>
<dbReference type="EMBL" id="CM056802">
    <property type="protein sequence ID" value="KAJ8708030.1"/>
    <property type="molecule type" value="Genomic_DNA"/>
</dbReference>
<proteinExistence type="predicted"/>